<evidence type="ECO:0000256" key="2">
    <source>
        <dbReference type="SAM" id="SignalP"/>
    </source>
</evidence>
<dbReference type="Pfam" id="PF03401">
    <property type="entry name" value="TctC"/>
    <property type="match status" value="1"/>
</dbReference>
<dbReference type="AlphaFoldDB" id="A0AAW8CZV0"/>
<dbReference type="PIRSF" id="PIRSF017082">
    <property type="entry name" value="YflP"/>
    <property type="match status" value="1"/>
</dbReference>
<dbReference type="EMBL" id="JAUSRD010000003">
    <property type="protein sequence ID" value="MDP9892505.1"/>
    <property type="molecule type" value="Genomic_DNA"/>
</dbReference>
<dbReference type="InterPro" id="IPR005064">
    <property type="entry name" value="BUG"/>
</dbReference>
<gene>
    <name evidence="3" type="ORF">J2W31_001610</name>
</gene>
<comment type="caution">
    <text evidence="3">The sequence shown here is derived from an EMBL/GenBank/DDBJ whole genome shotgun (WGS) entry which is preliminary data.</text>
</comment>
<comment type="similarity">
    <text evidence="1">Belongs to the UPF0065 (bug) family.</text>
</comment>
<proteinExistence type="inferred from homology"/>
<dbReference type="Proteomes" id="UP001242045">
    <property type="component" value="Unassembled WGS sequence"/>
</dbReference>
<dbReference type="SUPFAM" id="SSF53850">
    <property type="entry name" value="Periplasmic binding protein-like II"/>
    <property type="match status" value="1"/>
</dbReference>
<keyword evidence="2" id="KW-0732">Signal</keyword>
<evidence type="ECO:0000256" key="1">
    <source>
        <dbReference type="ARBA" id="ARBA00006987"/>
    </source>
</evidence>
<dbReference type="PANTHER" id="PTHR42928:SF5">
    <property type="entry name" value="BLR1237 PROTEIN"/>
    <property type="match status" value="1"/>
</dbReference>
<dbReference type="PANTHER" id="PTHR42928">
    <property type="entry name" value="TRICARBOXYLATE-BINDING PROTEIN"/>
    <property type="match status" value="1"/>
</dbReference>
<dbReference type="Gene3D" id="3.40.190.150">
    <property type="entry name" value="Bordetella uptake gene, domain 1"/>
    <property type="match status" value="1"/>
</dbReference>
<accession>A0AAW8CZV0</accession>
<organism evidence="3 4">
    <name type="scientific">Variovorax boronicumulans</name>
    <dbReference type="NCBI Taxonomy" id="436515"/>
    <lineage>
        <taxon>Bacteria</taxon>
        <taxon>Pseudomonadati</taxon>
        <taxon>Pseudomonadota</taxon>
        <taxon>Betaproteobacteria</taxon>
        <taxon>Burkholderiales</taxon>
        <taxon>Comamonadaceae</taxon>
        <taxon>Variovorax</taxon>
    </lineage>
</organism>
<evidence type="ECO:0000313" key="4">
    <source>
        <dbReference type="Proteomes" id="UP001242045"/>
    </source>
</evidence>
<dbReference type="CDD" id="cd07012">
    <property type="entry name" value="PBP2_Bug_TTT"/>
    <property type="match status" value="1"/>
</dbReference>
<dbReference type="InterPro" id="IPR042100">
    <property type="entry name" value="Bug_dom1"/>
</dbReference>
<dbReference type="RefSeq" id="WP_307684398.1">
    <property type="nucleotide sequence ID" value="NZ_JAUSRD010000003.1"/>
</dbReference>
<name>A0AAW8CZV0_9BURK</name>
<dbReference type="Gene3D" id="3.40.190.10">
    <property type="entry name" value="Periplasmic binding protein-like II"/>
    <property type="match status" value="1"/>
</dbReference>
<feature type="signal peptide" evidence="2">
    <location>
        <begin position="1"/>
        <end position="35"/>
    </location>
</feature>
<reference evidence="3" key="1">
    <citation type="submission" date="2023-07" db="EMBL/GenBank/DDBJ databases">
        <title>Sorghum-associated microbial communities from plants grown in Nebraska, USA.</title>
        <authorList>
            <person name="Schachtman D."/>
        </authorList>
    </citation>
    <scope>NUCLEOTIDE SEQUENCE</scope>
    <source>
        <strain evidence="3">DS3754</strain>
    </source>
</reference>
<evidence type="ECO:0000313" key="3">
    <source>
        <dbReference type="EMBL" id="MDP9892505.1"/>
    </source>
</evidence>
<keyword evidence="3" id="KW-0675">Receptor</keyword>
<sequence>MKNTTTTTSRTARRSVALAALALATAGLLPTGASAQQQQQQQPAQAFPTKPVRIITPFPVGGGPDGVARLVADKLSRAWGQPVVVENRPGGNGFIAIDAFKRGAKDGHDIIVLDNVHLAAYPALFKKLPYDSAKDFDTLLPLFKTYFFFTVATNSKYKTVGDLIADAKANPGKLDYGSWSVGNPVHLGSELFESATGTQMEHIIYKETTQLYTSVATGELAFALGSSATAGPLQRANKLRFLAVAAPQRNAGFPDVPTVAESGGPKGFEVIGWNAIAVPKGLPASVTEKIKRDIEKGLAEPDVLEKFKSFGYEPFPTTRPQFDQFVASETQRFGDVIKKANVSLD</sequence>
<feature type="chain" id="PRO_5043476959" evidence="2">
    <location>
        <begin position="36"/>
        <end position="345"/>
    </location>
</feature>
<protein>
    <submittedName>
        <fullName evidence="3">Tripartite-type tricarboxylate transporter receptor subunit TctC</fullName>
    </submittedName>
</protein>